<evidence type="ECO:0000259" key="4">
    <source>
        <dbReference type="PROSITE" id="PS50987"/>
    </source>
</evidence>
<dbReference type="CDD" id="cd00090">
    <property type="entry name" value="HTH_ARSR"/>
    <property type="match status" value="1"/>
</dbReference>
<dbReference type="EMBL" id="CP031222">
    <property type="protein sequence ID" value="AXI03325.1"/>
    <property type="molecule type" value="Genomic_DNA"/>
</dbReference>
<dbReference type="GO" id="GO:0003677">
    <property type="term" value="F:DNA binding"/>
    <property type="evidence" value="ECO:0007669"/>
    <property type="project" value="UniProtKB-KW"/>
</dbReference>
<dbReference type="NCBIfam" id="NF033788">
    <property type="entry name" value="HTH_metalloreg"/>
    <property type="match status" value="1"/>
</dbReference>
<name>A0A345P7R6_9GAMM</name>
<dbReference type="PRINTS" id="PR00778">
    <property type="entry name" value="HTHARSR"/>
</dbReference>
<dbReference type="InterPro" id="IPR001845">
    <property type="entry name" value="HTH_ArsR_DNA-bd_dom"/>
</dbReference>
<dbReference type="PROSITE" id="PS50987">
    <property type="entry name" value="HTH_ARSR_2"/>
    <property type="match status" value="1"/>
</dbReference>
<dbReference type="OrthoDB" id="5297460at2"/>
<keyword evidence="3" id="KW-0804">Transcription</keyword>
<evidence type="ECO:0000256" key="2">
    <source>
        <dbReference type="ARBA" id="ARBA00023125"/>
    </source>
</evidence>
<dbReference type="SUPFAM" id="SSF46785">
    <property type="entry name" value="Winged helix' DNA-binding domain"/>
    <property type="match status" value="1"/>
</dbReference>
<keyword evidence="1" id="KW-0805">Transcription regulation</keyword>
<dbReference type="GO" id="GO:0003700">
    <property type="term" value="F:DNA-binding transcription factor activity"/>
    <property type="evidence" value="ECO:0007669"/>
    <property type="project" value="InterPro"/>
</dbReference>
<evidence type="ECO:0000313" key="5">
    <source>
        <dbReference type="EMBL" id="AXI03325.1"/>
    </source>
</evidence>
<dbReference type="Gene3D" id="1.10.10.10">
    <property type="entry name" value="Winged helix-like DNA-binding domain superfamily/Winged helix DNA-binding domain"/>
    <property type="match status" value="1"/>
</dbReference>
<dbReference type="InterPro" id="IPR036388">
    <property type="entry name" value="WH-like_DNA-bd_sf"/>
</dbReference>
<proteinExistence type="predicted"/>
<evidence type="ECO:0000256" key="1">
    <source>
        <dbReference type="ARBA" id="ARBA00023015"/>
    </source>
</evidence>
<dbReference type="RefSeq" id="WP_114899434.1">
    <property type="nucleotide sequence ID" value="NZ_CP031222.1"/>
</dbReference>
<reference evidence="5 6" key="1">
    <citation type="submission" date="2018-07" db="EMBL/GenBank/DDBJ databases">
        <title>Genome sequencing of Moraxellaceae gen. HYN0046.</title>
        <authorList>
            <person name="Kim M."/>
            <person name="Yi H."/>
        </authorList>
    </citation>
    <scope>NUCLEOTIDE SEQUENCE [LARGE SCALE GENOMIC DNA]</scope>
    <source>
        <strain evidence="5 6">HYN0046</strain>
    </source>
</reference>
<dbReference type="SMART" id="SM00418">
    <property type="entry name" value="HTH_ARSR"/>
    <property type="match status" value="1"/>
</dbReference>
<dbReference type="PANTHER" id="PTHR43132:SF2">
    <property type="entry name" value="ARSENICAL RESISTANCE OPERON REPRESSOR ARSR-RELATED"/>
    <property type="match status" value="1"/>
</dbReference>
<evidence type="ECO:0000256" key="3">
    <source>
        <dbReference type="ARBA" id="ARBA00023163"/>
    </source>
</evidence>
<dbReference type="InterPro" id="IPR011991">
    <property type="entry name" value="ArsR-like_HTH"/>
</dbReference>
<gene>
    <name evidence="5" type="ORF">HYN46_11025</name>
</gene>
<evidence type="ECO:0000313" key="6">
    <source>
        <dbReference type="Proteomes" id="UP000253940"/>
    </source>
</evidence>
<keyword evidence="6" id="KW-1185">Reference proteome</keyword>
<accession>A0A345P7R6</accession>
<dbReference type="AlphaFoldDB" id="A0A345P7R6"/>
<dbReference type="Pfam" id="PF12840">
    <property type="entry name" value="HTH_20"/>
    <property type="match status" value="1"/>
</dbReference>
<dbReference type="InterPro" id="IPR051011">
    <property type="entry name" value="Metal_resp_trans_reg"/>
</dbReference>
<dbReference type="InterPro" id="IPR036390">
    <property type="entry name" value="WH_DNA-bd_sf"/>
</dbReference>
<keyword evidence="2" id="KW-0238">DNA-binding</keyword>
<dbReference type="PANTHER" id="PTHR43132">
    <property type="entry name" value="ARSENICAL RESISTANCE OPERON REPRESSOR ARSR-RELATED"/>
    <property type="match status" value="1"/>
</dbReference>
<dbReference type="KEGG" id="mbah:HYN46_11025"/>
<dbReference type="Proteomes" id="UP000253940">
    <property type="component" value="Chromosome"/>
</dbReference>
<sequence>MEIKSIVSALAALAQESRLTIFRLLVQAGPTGLPAGKISEATGIAPSSLSFHLKEMSHASMVTSRQEGRFVIYAANFQTMNTLIAFLTENCCQGEPCMPEGQACAVGDVDCERSN</sequence>
<organism evidence="5 6">
    <name type="scientific">Aquirhabdus parva</name>
    <dbReference type="NCBI Taxonomy" id="2283318"/>
    <lineage>
        <taxon>Bacteria</taxon>
        <taxon>Pseudomonadati</taxon>
        <taxon>Pseudomonadota</taxon>
        <taxon>Gammaproteobacteria</taxon>
        <taxon>Moraxellales</taxon>
        <taxon>Moraxellaceae</taxon>
        <taxon>Aquirhabdus</taxon>
    </lineage>
</organism>
<feature type="domain" description="HTH arsR-type" evidence="4">
    <location>
        <begin position="1"/>
        <end position="95"/>
    </location>
</feature>
<protein>
    <submittedName>
        <fullName evidence="5">Transcriptional regulator</fullName>
    </submittedName>
</protein>